<keyword evidence="5" id="KW-0752">Steroid biosynthesis</keyword>
<gene>
    <name evidence="18" type="ORF">B9Z65_4576</name>
    <name evidence="19" type="ORF">C1H76_2190</name>
</gene>
<reference evidence="18 20" key="1">
    <citation type="submission" date="2017-05" db="EMBL/GenBank/DDBJ databases">
        <title>Draft genome sequence of Elsinoe australis.</title>
        <authorList>
            <person name="Cheng Q."/>
        </authorList>
    </citation>
    <scope>NUCLEOTIDE SEQUENCE [LARGE SCALE GENOMIC DNA]</scope>
    <source>
        <strain evidence="18 20">NL1</strain>
    </source>
</reference>
<feature type="domain" description="3-beta hydroxysteroid dehydrogenase/isomerase" evidence="17">
    <location>
        <begin position="16"/>
        <end position="288"/>
    </location>
</feature>
<protein>
    <recommendedName>
        <fullName evidence="12">Sterol-4-alpha-carboxylate 3-dehydrogenase ERG26, decarboxylating</fullName>
    </recommendedName>
    <alternativeName>
        <fullName evidence="15 16">C-3 Sterol dehydrogenase ERG26</fullName>
    </alternativeName>
    <alternativeName>
        <fullName evidence="13 14">C-4 decarboxylase ERG26</fullName>
    </alternativeName>
    <alternativeName>
        <fullName evidence="11">Sterol-4-alpha-carboxylate 3-dehydrogenase erg26, decarboxylating</fullName>
    </alternativeName>
</protein>
<evidence type="ECO:0000256" key="6">
    <source>
        <dbReference type="ARBA" id="ARBA00023002"/>
    </source>
</evidence>
<keyword evidence="6" id="KW-0560">Oxidoreductase</keyword>
<dbReference type="FunFam" id="3.40.50.720:FF:000346">
    <property type="entry name" value="C-3 sterol dehydrogenase/C-4 decarboxylase"/>
    <property type="match status" value="1"/>
</dbReference>
<evidence type="ECO:0000313" key="18">
    <source>
        <dbReference type="EMBL" id="PSK55698.1"/>
    </source>
</evidence>
<evidence type="ECO:0000256" key="13">
    <source>
        <dbReference type="ARBA" id="ARBA00081267"/>
    </source>
</evidence>
<dbReference type="Pfam" id="PF01073">
    <property type="entry name" value="3Beta_HSD"/>
    <property type="match status" value="1"/>
</dbReference>
<dbReference type="STRING" id="40998.A0A2P8A5H4"/>
<evidence type="ECO:0000256" key="8">
    <source>
        <dbReference type="ARBA" id="ARBA00023098"/>
    </source>
</evidence>
<comment type="subcellular location">
    <subcellularLocation>
        <location evidence="1">Endoplasmic reticulum membrane</location>
        <topology evidence="1">Peripheral membrane protein</topology>
    </subcellularLocation>
</comment>
<accession>A0A2P8A5H4</accession>
<organism evidence="18 20">
    <name type="scientific">Elsinoe australis</name>
    <dbReference type="NCBI Taxonomy" id="40998"/>
    <lineage>
        <taxon>Eukaryota</taxon>
        <taxon>Fungi</taxon>
        <taxon>Dikarya</taxon>
        <taxon>Ascomycota</taxon>
        <taxon>Pezizomycotina</taxon>
        <taxon>Dothideomycetes</taxon>
        <taxon>Dothideomycetidae</taxon>
        <taxon>Myriangiales</taxon>
        <taxon>Elsinoaceae</taxon>
        <taxon>Elsinoe</taxon>
    </lineage>
</organism>
<dbReference type="AlphaFoldDB" id="A0A2P8A5H4"/>
<evidence type="ECO:0000256" key="5">
    <source>
        <dbReference type="ARBA" id="ARBA00022955"/>
    </source>
</evidence>
<dbReference type="InterPro" id="IPR002225">
    <property type="entry name" value="3Beta_OHSteriod_DH/Estase"/>
</dbReference>
<keyword evidence="9" id="KW-0472">Membrane</keyword>
<evidence type="ECO:0000259" key="17">
    <source>
        <dbReference type="Pfam" id="PF01073"/>
    </source>
</evidence>
<keyword evidence="4" id="KW-0256">Endoplasmic reticulum</keyword>
<comment type="caution">
    <text evidence="18">The sequence shown here is derived from an EMBL/GenBank/DDBJ whole genome shotgun (WGS) entry which is preliminary data.</text>
</comment>
<evidence type="ECO:0000256" key="11">
    <source>
        <dbReference type="ARBA" id="ARBA00067470"/>
    </source>
</evidence>
<dbReference type="InterPro" id="IPR036291">
    <property type="entry name" value="NAD(P)-bd_dom_sf"/>
</dbReference>
<evidence type="ECO:0000256" key="12">
    <source>
        <dbReference type="ARBA" id="ARBA00067985"/>
    </source>
</evidence>
<evidence type="ECO:0000256" key="16">
    <source>
        <dbReference type="ARBA" id="ARBA00082106"/>
    </source>
</evidence>
<evidence type="ECO:0000256" key="4">
    <source>
        <dbReference type="ARBA" id="ARBA00022824"/>
    </source>
</evidence>
<dbReference type="GO" id="GO:0005789">
    <property type="term" value="C:endoplasmic reticulum membrane"/>
    <property type="evidence" value="ECO:0007669"/>
    <property type="project" value="UniProtKB-SubCell"/>
</dbReference>
<proteinExistence type="inferred from homology"/>
<dbReference type="Proteomes" id="UP000243723">
    <property type="component" value="Unassembled WGS sequence"/>
</dbReference>
<comment type="similarity">
    <text evidence="2">Belongs to the 3-beta-HSD family.</text>
</comment>
<dbReference type="SUPFAM" id="SSF51735">
    <property type="entry name" value="NAD(P)-binding Rossmann-fold domains"/>
    <property type="match status" value="1"/>
</dbReference>
<dbReference type="InterPro" id="IPR050177">
    <property type="entry name" value="Lipid_A_modif_metabolic_enz"/>
</dbReference>
<keyword evidence="8" id="KW-0443">Lipid metabolism</keyword>
<evidence type="ECO:0000256" key="10">
    <source>
        <dbReference type="ARBA" id="ARBA00046995"/>
    </source>
</evidence>
<evidence type="ECO:0000256" key="15">
    <source>
        <dbReference type="ARBA" id="ARBA00081452"/>
    </source>
</evidence>
<dbReference type="PANTHER" id="PTHR43245:SF51">
    <property type="entry name" value="SHORT CHAIN DEHYDROGENASE_REDUCTASE FAMILY 42E, MEMBER 2"/>
    <property type="match status" value="1"/>
</dbReference>
<dbReference type="OrthoDB" id="10058185at2759"/>
<dbReference type="PANTHER" id="PTHR43245">
    <property type="entry name" value="BIFUNCTIONAL POLYMYXIN RESISTANCE PROTEIN ARNA"/>
    <property type="match status" value="1"/>
</dbReference>
<evidence type="ECO:0000256" key="3">
    <source>
        <dbReference type="ARBA" id="ARBA00022516"/>
    </source>
</evidence>
<reference evidence="19 21" key="2">
    <citation type="submission" date="2018-02" db="EMBL/GenBank/DDBJ databases">
        <title>Draft genome sequences of Elsinoe sp., causing black scab on jojoba.</title>
        <authorList>
            <person name="Stodart B."/>
            <person name="Jeffress S."/>
            <person name="Ash G."/>
            <person name="Arun Chinnappa K."/>
        </authorList>
    </citation>
    <scope>NUCLEOTIDE SEQUENCE [LARGE SCALE GENOMIC DNA]</scope>
    <source>
        <strain evidence="19 21">Hillstone_2</strain>
    </source>
</reference>
<evidence type="ECO:0000313" key="19">
    <source>
        <dbReference type="EMBL" id="TKX25540.1"/>
    </source>
</evidence>
<evidence type="ECO:0000256" key="7">
    <source>
        <dbReference type="ARBA" id="ARBA00023027"/>
    </source>
</evidence>
<dbReference type="GO" id="GO:0000252">
    <property type="term" value="F:3-beta-hydroxysteroid dehydrogenase [NAD(P)+]/C4-decarboxylase activity"/>
    <property type="evidence" value="ECO:0007669"/>
    <property type="project" value="UniProtKB-ARBA"/>
</dbReference>
<dbReference type="Gene3D" id="3.40.50.720">
    <property type="entry name" value="NAD(P)-binding Rossmann-like Domain"/>
    <property type="match status" value="1"/>
</dbReference>
<evidence type="ECO:0000313" key="20">
    <source>
        <dbReference type="Proteomes" id="UP000243723"/>
    </source>
</evidence>
<evidence type="ECO:0000256" key="1">
    <source>
        <dbReference type="ARBA" id="ARBA00004406"/>
    </source>
</evidence>
<dbReference type="Proteomes" id="UP000308133">
    <property type="component" value="Unassembled WGS sequence"/>
</dbReference>
<evidence type="ECO:0000256" key="14">
    <source>
        <dbReference type="ARBA" id="ARBA00081397"/>
    </source>
</evidence>
<keyword evidence="7" id="KW-0520">NAD</keyword>
<comment type="subunit">
    <text evidence="10">Heterotetramer of ERG25, ERG26, ERG27 and ERG28. ERG28 acts as a scaffold to tether ERG27 and other 4,4-demethylation-related enzymes, forming a demethylation enzyme complex, in the endoplasmic reticulum.</text>
</comment>
<evidence type="ECO:0000313" key="21">
    <source>
        <dbReference type="Proteomes" id="UP000308133"/>
    </source>
</evidence>
<dbReference type="EMBL" id="PTQR01000028">
    <property type="protein sequence ID" value="TKX25540.1"/>
    <property type="molecule type" value="Genomic_DNA"/>
</dbReference>
<name>A0A2P8A5H4_9PEZI</name>
<sequence>MSAATSQVTKSLGTVLITGGCGFVGHKLAQLLQERAAYTSLSVVDLRPSQTPLEKVDYHFGDITDYAAMKTVFEKVKPNVVLHTASPHFNINNKEVMYRVNVEGTRTLLKIAQETGVKAFVYTSSASVVHDTVSDLINADETYPYAMGDNQPEYYTTTKAMAEQLVLEGNRPSTNPRFLTCAIRPSGIFGVGDVQNLPNALTAHYKGQTKFQLGDNDNLFDFTVIDNVVHAHHLAAAALLATADREEQGQAAPLDTERVDGEAFFITNDQPTYFFDFYRMAWGAAGSTTDPKKVWVIQKDMGMLISAILEWVFWILRWGTPNLNRQRVRYTCMTRYFDINKAKLRLGYRPIVSIEEGIKRGVADCIQRGVIVGMPDEAKGKVPEKLRREIEAMDKKKR</sequence>
<dbReference type="EMBL" id="NHZQ01000066">
    <property type="protein sequence ID" value="PSK55698.1"/>
    <property type="molecule type" value="Genomic_DNA"/>
</dbReference>
<dbReference type="GO" id="GO:0006696">
    <property type="term" value="P:ergosterol biosynthetic process"/>
    <property type="evidence" value="ECO:0007669"/>
    <property type="project" value="UniProtKB-ARBA"/>
</dbReference>
<evidence type="ECO:0000256" key="9">
    <source>
        <dbReference type="ARBA" id="ARBA00023136"/>
    </source>
</evidence>
<keyword evidence="20" id="KW-1185">Reference proteome</keyword>
<keyword evidence="3" id="KW-0444">Lipid biosynthesis</keyword>
<evidence type="ECO:0000256" key="2">
    <source>
        <dbReference type="ARBA" id="ARBA00009219"/>
    </source>
</evidence>